<organism evidence="1 2">
    <name type="scientific">Micromonospora coriariae</name>
    <dbReference type="NCBI Taxonomy" id="285665"/>
    <lineage>
        <taxon>Bacteria</taxon>
        <taxon>Bacillati</taxon>
        <taxon>Actinomycetota</taxon>
        <taxon>Actinomycetes</taxon>
        <taxon>Micromonosporales</taxon>
        <taxon>Micromonosporaceae</taxon>
        <taxon>Micromonospora</taxon>
    </lineage>
</organism>
<dbReference type="Proteomes" id="UP000198243">
    <property type="component" value="Chromosome I"/>
</dbReference>
<accession>A0A1C4V0H1</accession>
<proteinExistence type="predicted"/>
<evidence type="ECO:0000313" key="1">
    <source>
        <dbReference type="EMBL" id="SCE77534.1"/>
    </source>
</evidence>
<dbReference type="GO" id="GO:0016740">
    <property type="term" value="F:transferase activity"/>
    <property type="evidence" value="ECO:0007669"/>
    <property type="project" value="UniProtKB-KW"/>
</dbReference>
<dbReference type="RefSeq" id="WP_157743097.1">
    <property type="nucleotide sequence ID" value="NZ_LT607412.1"/>
</dbReference>
<dbReference type="AlphaFoldDB" id="A0A1C4V0H1"/>
<dbReference type="EMBL" id="LT607412">
    <property type="protein sequence ID" value="SCE77534.1"/>
    <property type="molecule type" value="Genomic_DNA"/>
</dbReference>
<dbReference type="Gene3D" id="3.40.50.2000">
    <property type="entry name" value="Glycogen Phosphorylase B"/>
    <property type="match status" value="2"/>
</dbReference>
<evidence type="ECO:0000313" key="2">
    <source>
        <dbReference type="Proteomes" id="UP000198243"/>
    </source>
</evidence>
<reference evidence="2" key="1">
    <citation type="submission" date="2016-06" db="EMBL/GenBank/DDBJ databases">
        <authorList>
            <person name="Varghese N."/>
            <person name="Submissions Spin"/>
        </authorList>
    </citation>
    <scope>NUCLEOTIDE SEQUENCE [LARGE SCALE GENOMIC DNA]</scope>
    <source>
        <strain evidence="2">DSM 44875</strain>
    </source>
</reference>
<dbReference type="OrthoDB" id="581328at2"/>
<keyword evidence="1" id="KW-0808">Transferase</keyword>
<gene>
    <name evidence="1" type="ORF">GA0070607_1417</name>
</gene>
<sequence length="318" mass="34622">MNPPLFISWKRYQRRSDVLAEALGAELVWRPHRATSKVLRPSDYLAHSREDLALIRSRRPSFVVAQAQPHLSALAPHRAKVPYVVDAHNGQFQSWWRKVPGTERILRGARLVLTHNREADVLAREAFPGLRTLVVHDPLRPIAPAAPRDWVFVVASGAADEPMDVLFDAIEEAAEITFATTAPLHRLPEPLRQRAAALPNLIGLGFLDLPDYEAALAGARAVVVLTDRDACQPSGACEALSAGRPLVLSRTNTTTNLFGGFATLVANESAALAAGVRAAVRPDPTVAGRIAAVREAWVRRTALELEQVRSAVAAEVAR</sequence>
<name>A0A1C4V0H1_9ACTN</name>
<protein>
    <submittedName>
        <fullName evidence="1">Glycosyl transferases group 1</fullName>
    </submittedName>
</protein>
<dbReference type="SUPFAM" id="SSF53756">
    <property type="entry name" value="UDP-Glycosyltransferase/glycogen phosphorylase"/>
    <property type="match status" value="1"/>
</dbReference>
<keyword evidence="2" id="KW-1185">Reference proteome</keyword>